<dbReference type="InterPro" id="IPR000792">
    <property type="entry name" value="Tscrpt_reg_LuxR_C"/>
</dbReference>
<dbReference type="InterPro" id="IPR016032">
    <property type="entry name" value="Sig_transdc_resp-reg_C-effctor"/>
</dbReference>
<reference evidence="5 6" key="1">
    <citation type="journal article" date="2019" name="Int. J. Syst. Evol. Microbiol.">
        <title>The Global Catalogue of Microorganisms (GCM) 10K type strain sequencing project: providing services to taxonomists for standard genome sequencing and annotation.</title>
        <authorList>
            <consortium name="The Broad Institute Genomics Platform"/>
            <consortium name="The Broad Institute Genome Sequencing Center for Infectious Disease"/>
            <person name="Wu L."/>
            <person name="Ma J."/>
        </authorList>
    </citation>
    <scope>NUCLEOTIDE SEQUENCE [LARGE SCALE GENOMIC DNA]</scope>
    <source>
        <strain evidence="5 6">JCM 14902</strain>
    </source>
</reference>
<evidence type="ECO:0000259" key="4">
    <source>
        <dbReference type="PROSITE" id="PS50043"/>
    </source>
</evidence>
<dbReference type="InterPro" id="IPR036388">
    <property type="entry name" value="WH-like_DNA-bd_sf"/>
</dbReference>
<dbReference type="CDD" id="cd06170">
    <property type="entry name" value="LuxR_C_like"/>
    <property type="match status" value="1"/>
</dbReference>
<feature type="domain" description="HTH luxR-type" evidence="4">
    <location>
        <begin position="800"/>
        <end position="865"/>
    </location>
</feature>
<dbReference type="EMBL" id="BAAAOH010000001">
    <property type="protein sequence ID" value="GAA1978445.1"/>
    <property type="molecule type" value="Genomic_DNA"/>
</dbReference>
<keyword evidence="1" id="KW-0805">Transcription regulation</keyword>
<evidence type="ECO:0000313" key="5">
    <source>
        <dbReference type="EMBL" id="GAA1978445.1"/>
    </source>
</evidence>
<evidence type="ECO:0000256" key="1">
    <source>
        <dbReference type="ARBA" id="ARBA00023015"/>
    </source>
</evidence>
<keyword evidence="6" id="KW-1185">Reference proteome</keyword>
<sequence>MTQLLGREAVVSRVVAALERTDREGTSVVVVCGPAGVGTSAVVEEALRPLGAKVARAQGALPSDATAPVWWIDDAQRLPLAAVDRLRAGIADGTRVVLLSGRTPLGEPLETVVRDAVRADPACVVDVSPLDADVAVIAVRAPGLDEAAPAVDAERAVRLAADSGSRLRLLAAVLASDEGDGVRGTAVRVAVDDLLRDLTPPARRLLDVVVTGGGDVRAAAVERVFLRDGDASRESFDEVLAELESASLVEVDGVRLPMGVPIVAEVIAAEVGASRAAALHVAYAETLASLEGVDPRETAVHVHAVADRLPRAFSTSVLTAAAERRFEALDPLGAAVDLAAAAALLEVAADRGSTADRAAAFDVLLKLGIAYYQGGRIEPAHEVYRRAERFQDAASPTKIAEFELNRTYVRADRGHPASVPLAYSGPPDGGVERSADVAVMRLFLVDRDNDPVELDAVCTQLIALDGDAASAAERGAAALGSSIRASMAGDHVLARAEAERALRMAGDSSVIVYGGIQRELIRLNTLYGDLAAALRHADGDSFALAGRIPRVVEGSAIIHGASVALLQGDVLDAAARAERALTATRLSPVPRGIVRCVSWVAVISAMRGDLARARMLIAEAGRLFPLDGNLRLAAIVLLARAQLALRESGAMPPSVDLSLERVEGPARLLLPLLLARLAILNGDAATVERALDELDRLEGSLVAAALAQRVRALMLVPTRRRRDAADALDESATTLERLGFRGFAAETRLEWAELAAERADPTARAAVVGLVPYFDAQGLDDWSDRSRRLARTLGVRIGGRRGGVGELTRRESEVVDLVLAGLTNADVARRLFLSERTVETHLQHVYRRLGVDSRLGLITKLGAVSAVEADDG</sequence>
<dbReference type="PRINTS" id="PR00038">
    <property type="entry name" value="HTHLUXR"/>
</dbReference>
<dbReference type="RefSeq" id="WP_344059031.1">
    <property type="nucleotide sequence ID" value="NZ_BAAAOH010000001.1"/>
</dbReference>
<dbReference type="SUPFAM" id="SSF46894">
    <property type="entry name" value="C-terminal effector domain of the bipartite response regulators"/>
    <property type="match status" value="1"/>
</dbReference>
<comment type="caution">
    <text evidence="5">The sequence shown here is derived from an EMBL/GenBank/DDBJ whole genome shotgun (WGS) entry which is preliminary data.</text>
</comment>
<dbReference type="SMART" id="SM00421">
    <property type="entry name" value="HTH_LUXR"/>
    <property type="match status" value="1"/>
</dbReference>
<dbReference type="PROSITE" id="PS00622">
    <property type="entry name" value="HTH_LUXR_1"/>
    <property type="match status" value="1"/>
</dbReference>
<gene>
    <name evidence="5" type="ORF">GCM10009777_09510</name>
</gene>
<organism evidence="5 6">
    <name type="scientific">Microbacterium pumilum</name>
    <dbReference type="NCBI Taxonomy" id="344165"/>
    <lineage>
        <taxon>Bacteria</taxon>
        <taxon>Bacillati</taxon>
        <taxon>Actinomycetota</taxon>
        <taxon>Actinomycetes</taxon>
        <taxon>Micrococcales</taxon>
        <taxon>Microbacteriaceae</taxon>
        <taxon>Microbacterium</taxon>
    </lineage>
</organism>
<dbReference type="Proteomes" id="UP001500326">
    <property type="component" value="Unassembled WGS sequence"/>
</dbReference>
<evidence type="ECO:0000313" key="6">
    <source>
        <dbReference type="Proteomes" id="UP001500326"/>
    </source>
</evidence>
<evidence type="ECO:0000256" key="2">
    <source>
        <dbReference type="ARBA" id="ARBA00023125"/>
    </source>
</evidence>
<dbReference type="PROSITE" id="PS50043">
    <property type="entry name" value="HTH_LUXR_2"/>
    <property type="match status" value="1"/>
</dbReference>
<keyword evidence="3" id="KW-0804">Transcription</keyword>
<proteinExistence type="predicted"/>
<accession>A0ABN2S0V9</accession>
<dbReference type="Pfam" id="PF00196">
    <property type="entry name" value="GerE"/>
    <property type="match status" value="1"/>
</dbReference>
<dbReference type="Gene3D" id="1.10.10.10">
    <property type="entry name" value="Winged helix-like DNA-binding domain superfamily/Winged helix DNA-binding domain"/>
    <property type="match status" value="1"/>
</dbReference>
<dbReference type="PANTHER" id="PTHR44688">
    <property type="entry name" value="DNA-BINDING TRANSCRIPTIONAL ACTIVATOR DEVR_DOSR"/>
    <property type="match status" value="1"/>
</dbReference>
<dbReference type="PANTHER" id="PTHR44688:SF16">
    <property type="entry name" value="DNA-BINDING TRANSCRIPTIONAL ACTIVATOR DEVR_DOSR"/>
    <property type="match status" value="1"/>
</dbReference>
<protein>
    <submittedName>
        <fullName evidence="5">LuxR family transcriptional regulator</fullName>
    </submittedName>
</protein>
<evidence type="ECO:0000256" key="3">
    <source>
        <dbReference type="ARBA" id="ARBA00023163"/>
    </source>
</evidence>
<name>A0ABN2S0V9_9MICO</name>
<keyword evidence="2" id="KW-0238">DNA-binding</keyword>